<gene>
    <name evidence="4" type="ORF">SAMN04488692_11337</name>
</gene>
<dbReference type="OrthoDB" id="9806150at2"/>
<dbReference type="PROSITE" id="PS51462">
    <property type="entry name" value="NUDIX"/>
    <property type="match status" value="1"/>
</dbReference>
<feature type="domain" description="Nudix hydrolase" evidence="3">
    <location>
        <begin position="43"/>
        <end position="176"/>
    </location>
</feature>
<name>A0A1G9PJT1_9FIRM</name>
<dbReference type="FunFam" id="3.90.79.10:FF:000024">
    <property type="entry name" value="ADP-ribose pyrophosphatase"/>
    <property type="match status" value="1"/>
</dbReference>
<dbReference type="EMBL" id="FNGO01000013">
    <property type="protein sequence ID" value="SDL98793.1"/>
    <property type="molecule type" value="Genomic_DNA"/>
</dbReference>
<dbReference type="InterPro" id="IPR020476">
    <property type="entry name" value="Nudix_hydrolase"/>
</dbReference>
<evidence type="ECO:0000256" key="1">
    <source>
        <dbReference type="ARBA" id="ARBA00001946"/>
    </source>
</evidence>
<dbReference type="InterPro" id="IPR000086">
    <property type="entry name" value="NUDIX_hydrolase_dom"/>
</dbReference>
<dbReference type="Proteomes" id="UP000199476">
    <property type="component" value="Unassembled WGS sequence"/>
</dbReference>
<sequence length="180" mass="20203">MDENKLEEKGIVSQMEFDGSIMKVKKDEVELPDGSRSKREIVEHPGGVTILPITPAGNISLIEQYRYAAGEVLLELPAGRLEPGEDPEECGRRELKEETGYIAENLEHLFSFYTTPGYSTECLHLFLAENLQKGEQELDEGEFVRMAEVEPDKIKDLVFSGRIKDSKTAVGLLAFLQLQD</sequence>
<dbReference type="PANTHER" id="PTHR11839">
    <property type="entry name" value="UDP/ADP-SUGAR PYROPHOSPHATASE"/>
    <property type="match status" value="1"/>
</dbReference>
<keyword evidence="5" id="KW-1185">Reference proteome</keyword>
<keyword evidence="2" id="KW-0378">Hydrolase</keyword>
<dbReference type="GO" id="GO:0006753">
    <property type="term" value="P:nucleoside phosphate metabolic process"/>
    <property type="evidence" value="ECO:0007669"/>
    <property type="project" value="TreeGrafter"/>
</dbReference>
<accession>A0A1G9PJT1</accession>
<dbReference type="PRINTS" id="PR00502">
    <property type="entry name" value="NUDIXFAMILY"/>
</dbReference>
<organism evidence="4 5">
    <name type="scientific">Halarsenatibacter silvermanii</name>
    <dbReference type="NCBI Taxonomy" id="321763"/>
    <lineage>
        <taxon>Bacteria</taxon>
        <taxon>Bacillati</taxon>
        <taxon>Bacillota</taxon>
        <taxon>Clostridia</taxon>
        <taxon>Halanaerobiales</taxon>
        <taxon>Halarsenatibacteraceae</taxon>
        <taxon>Halarsenatibacter</taxon>
    </lineage>
</organism>
<dbReference type="GO" id="GO:0019693">
    <property type="term" value="P:ribose phosphate metabolic process"/>
    <property type="evidence" value="ECO:0007669"/>
    <property type="project" value="TreeGrafter"/>
</dbReference>
<dbReference type="InterPro" id="IPR015797">
    <property type="entry name" value="NUDIX_hydrolase-like_dom_sf"/>
</dbReference>
<dbReference type="Pfam" id="PF00293">
    <property type="entry name" value="NUDIX"/>
    <property type="match status" value="1"/>
</dbReference>
<dbReference type="RefSeq" id="WP_089760513.1">
    <property type="nucleotide sequence ID" value="NZ_FNGO01000013.1"/>
</dbReference>
<evidence type="ECO:0000259" key="3">
    <source>
        <dbReference type="PROSITE" id="PS51462"/>
    </source>
</evidence>
<dbReference type="GO" id="GO:0005829">
    <property type="term" value="C:cytosol"/>
    <property type="evidence" value="ECO:0007669"/>
    <property type="project" value="TreeGrafter"/>
</dbReference>
<evidence type="ECO:0000313" key="5">
    <source>
        <dbReference type="Proteomes" id="UP000199476"/>
    </source>
</evidence>
<evidence type="ECO:0000313" key="4">
    <source>
        <dbReference type="EMBL" id="SDL98793.1"/>
    </source>
</evidence>
<dbReference type="GO" id="GO:0016787">
    <property type="term" value="F:hydrolase activity"/>
    <property type="evidence" value="ECO:0007669"/>
    <property type="project" value="UniProtKB-KW"/>
</dbReference>
<proteinExistence type="predicted"/>
<evidence type="ECO:0000256" key="2">
    <source>
        <dbReference type="ARBA" id="ARBA00022801"/>
    </source>
</evidence>
<dbReference type="SUPFAM" id="SSF55811">
    <property type="entry name" value="Nudix"/>
    <property type="match status" value="1"/>
</dbReference>
<dbReference type="PANTHER" id="PTHR11839:SF18">
    <property type="entry name" value="NUDIX HYDROLASE DOMAIN-CONTAINING PROTEIN"/>
    <property type="match status" value="1"/>
</dbReference>
<comment type="cofactor">
    <cofactor evidence="1">
        <name>Mg(2+)</name>
        <dbReference type="ChEBI" id="CHEBI:18420"/>
    </cofactor>
</comment>
<dbReference type="AlphaFoldDB" id="A0A1G9PJT1"/>
<protein>
    <submittedName>
        <fullName evidence="4">ADP-ribose pyrophosphatase</fullName>
    </submittedName>
</protein>
<dbReference type="STRING" id="321763.SAMN04488692_11337"/>
<reference evidence="4 5" key="1">
    <citation type="submission" date="2016-10" db="EMBL/GenBank/DDBJ databases">
        <authorList>
            <person name="de Groot N.N."/>
        </authorList>
    </citation>
    <scope>NUCLEOTIDE SEQUENCE [LARGE SCALE GENOMIC DNA]</scope>
    <source>
        <strain evidence="4 5">SLAS-1</strain>
    </source>
</reference>
<dbReference type="Gene3D" id="3.90.79.10">
    <property type="entry name" value="Nucleoside Triphosphate Pyrophosphohydrolase"/>
    <property type="match status" value="1"/>
</dbReference>